<feature type="signal peptide" evidence="2">
    <location>
        <begin position="1"/>
        <end position="23"/>
    </location>
</feature>
<dbReference type="Proteomes" id="UP001150266">
    <property type="component" value="Unassembled WGS sequence"/>
</dbReference>
<dbReference type="OrthoDB" id="2856737at2759"/>
<protein>
    <recommendedName>
        <fullName evidence="5">Aminoglycoside phosphotransferase domain-containing protein</fullName>
    </recommendedName>
</protein>
<comment type="caution">
    <text evidence="3">The sequence shown here is derived from an EMBL/GenBank/DDBJ whole genome shotgun (WGS) entry which is preliminary data.</text>
</comment>
<dbReference type="AlphaFoldDB" id="A0A9W9DSM6"/>
<feature type="chain" id="PRO_5040946147" description="Aminoglycoside phosphotransferase domain-containing protein" evidence="2">
    <location>
        <begin position="24"/>
        <end position="338"/>
    </location>
</feature>
<dbReference type="SUPFAM" id="SSF56112">
    <property type="entry name" value="Protein kinase-like (PK-like)"/>
    <property type="match status" value="1"/>
</dbReference>
<feature type="compositionally biased region" description="Basic and acidic residues" evidence="1">
    <location>
        <begin position="307"/>
        <end position="323"/>
    </location>
</feature>
<sequence>MWFRNILLHLVISASFWIFSVNALPISSSTIGISSNIITHSEQLVEDPWDKIRRWNLKKTVEQSWIKFKEECPGYGQNKKYFQYDMTGLSMKLLHSDRGGFNGGIYDFTPSADDENAGPNHIIKLVDLSQEYASCEPYALQAHNIWVQTGFIVDAEQEKWGALQMEKISGQPLDKYQLWLRRPSAADKKVVLEEVRDQLFKFVYSKAQEPHQLIHTDFNPNNVHVELKIENKRIIAMRVYLLDFGYPGVYATTKLPSEKEFRAWFDLRFDLLWDYIYEKAGEKPPHHMKYVALIDGEVVEVNGPSVEGKEMQPKESAKRKETDALWNGTGMKKQRLST</sequence>
<keyword evidence="2" id="KW-0732">Signal</keyword>
<dbReference type="InterPro" id="IPR011009">
    <property type="entry name" value="Kinase-like_dom_sf"/>
</dbReference>
<evidence type="ECO:0008006" key="5">
    <source>
        <dbReference type="Google" id="ProtNLM"/>
    </source>
</evidence>
<feature type="region of interest" description="Disordered" evidence="1">
    <location>
        <begin position="305"/>
        <end position="338"/>
    </location>
</feature>
<evidence type="ECO:0000313" key="4">
    <source>
        <dbReference type="Proteomes" id="UP001150266"/>
    </source>
</evidence>
<gene>
    <name evidence="3" type="ORF">J3R30DRAFT_3451165</name>
</gene>
<evidence type="ECO:0000313" key="3">
    <source>
        <dbReference type="EMBL" id="KAJ4483739.1"/>
    </source>
</evidence>
<reference evidence="3" key="1">
    <citation type="submission" date="2022-08" db="EMBL/GenBank/DDBJ databases">
        <title>A Global Phylogenomic Analysis of the Shiitake Genus Lentinula.</title>
        <authorList>
            <consortium name="DOE Joint Genome Institute"/>
            <person name="Sierra-Patev S."/>
            <person name="Min B."/>
            <person name="Naranjo-Ortiz M."/>
            <person name="Looney B."/>
            <person name="Konkel Z."/>
            <person name="Slot J.C."/>
            <person name="Sakamoto Y."/>
            <person name="Steenwyk J.L."/>
            <person name="Rokas A."/>
            <person name="Carro J."/>
            <person name="Camarero S."/>
            <person name="Ferreira P."/>
            <person name="Molpeceres G."/>
            <person name="Ruiz-Duenas F.J."/>
            <person name="Serrano A."/>
            <person name="Henrissat B."/>
            <person name="Drula E."/>
            <person name="Hughes K.W."/>
            <person name="Mata J.L."/>
            <person name="Ishikawa N.K."/>
            <person name="Vargas-Isla R."/>
            <person name="Ushijima S."/>
            <person name="Smith C.A."/>
            <person name="Ahrendt S."/>
            <person name="Andreopoulos W."/>
            <person name="He G."/>
            <person name="Labutti K."/>
            <person name="Lipzen A."/>
            <person name="Ng V."/>
            <person name="Riley R."/>
            <person name="Sandor L."/>
            <person name="Barry K."/>
            <person name="Martinez A.T."/>
            <person name="Xiao Y."/>
            <person name="Gibbons J.G."/>
            <person name="Terashima K."/>
            <person name="Grigoriev I.V."/>
            <person name="Hibbett D.S."/>
        </authorList>
    </citation>
    <scope>NUCLEOTIDE SEQUENCE</scope>
    <source>
        <strain evidence="3">JLM2183</strain>
    </source>
</reference>
<accession>A0A9W9DSM6</accession>
<name>A0A9W9DSM6_9AGAR</name>
<keyword evidence="4" id="KW-1185">Reference proteome</keyword>
<evidence type="ECO:0000256" key="1">
    <source>
        <dbReference type="SAM" id="MobiDB-lite"/>
    </source>
</evidence>
<evidence type="ECO:0000256" key="2">
    <source>
        <dbReference type="SAM" id="SignalP"/>
    </source>
</evidence>
<organism evidence="3 4">
    <name type="scientific">Lentinula aciculospora</name>
    <dbReference type="NCBI Taxonomy" id="153920"/>
    <lineage>
        <taxon>Eukaryota</taxon>
        <taxon>Fungi</taxon>
        <taxon>Dikarya</taxon>
        <taxon>Basidiomycota</taxon>
        <taxon>Agaricomycotina</taxon>
        <taxon>Agaricomycetes</taxon>
        <taxon>Agaricomycetidae</taxon>
        <taxon>Agaricales</taxon>
        <taxon>Marasmiineae</taxon>
        <taxon>Omphalotaceae</taxon>
        <taxon>Lentinula</taxon>
    </lineage>
</organism>
<dbReference type="EMBL" id="JAOTPV010000004">
    <property type="protein sequence ID" value="KAJ4483739.1"/>
    <property type="molecule type" value="Genomic_DNA"/>
</dbReference>
<proteinExistence type="predicted"/>